<sequence>LVDGQFQLKGKEKEHTTAPEFFLMFKVLCWHKRKGQDRLAALCRGKELERRCTNPIDDNGFKWAKFYHRFEYDPTGRNELKRNEDDKRYNLECTIGYGDTFEGLSCIGGLKDGRCSESECGSP</sequence>
<dbReference type="AlphaFoldDB" id="A0AAN5D4A6"/>
<organism evidence="1 2">
    <name type="scientific">Pristionchus mayeri</name>
    <dbReference type="NCBI Taxonomy" id="1317129"/>
    <lineage>
        <taxon>Eukaryota</taxon>
        <taxon>Metazoa</taxon>
        <taxon>Ecdysozoa</taxon>
        <taxon>Nematoda</taxon>
        <taxon>Chromadorea</taxon>
        <taxon>Rhabditida</taxon>
        <taxon>Rhabditina</taxon>
        <taxon>Diplogasteromorpha</taxon>
        <taxon>Diplogasteroidea</taxon>
        <taxon>Neodiplogasteridae</taxon>
        <taxon>Pristionchus</taxon>
    </lineage>
</organism>
<accession>A0AAN5D4A6</accession>
<comment type="caution">
    <text evidence="1">The sequence shown here is derived from an EMBL/GenBank/DDBJ whole genome shotgun (WGS) entry which is preliminary data.</text>
</comment>
<feature type="non-terminal residue" evidence="1">
    <location>
        <position position="1"/>
    </location>
</feature>
<reference evidence="2" key="1">
    <citation type="submission" date="2022-10" db="EMBL/GenBank/DDBJ databases">
        <title>Genome assembly of Pristionchus species.</title>
        <authorList>
            <person name="Yoshida K."/>
            <person name="Sommer R.J."/>
        </authorList>
    </citation>
    <scope>NUCLEOTIDE SEQUENCE [LARGE SCALE GENOMIC DNA]</scope>
    <source>
        <strain evidence="2">RS5460</strain>
    </source>
</reference>
<name>A0AAN5D4A6_9BILA</name>
<protein>
    <submittedName>
        <fullName evidence="1">Uncharacterized protein</fullName>
    </submittedName>
</protein>
<dbReference type="EMBL" id="BTRK01000005">
    <property type="protein sequence ID" value="GMR55432.1"/>
    <property type="molecule type" value="Genomic_DNA"/>
</dbReference>
<dbReference type="Proteomes" id="UP001328107">
    <property type="component" value="Unassembled WGS sequence"/>
</dbReference>
<keyword evidence="2" id="KW-1185">Reference proteome</keyword>
<gene>
    <name evidence="1" type="ORF">PMAYCL1PPCAC_25627</name>
</gene>
<proteinExistence type="predicted"/>
<evidence type="ECO:0000313" key="2">
    <source>
        <dbReference type="Proteomes" id="UP001328107"/>
    </source>
</evidence>
<evidence type="ECO:0000313" key="1">
    <source>
        <dbReference type="EMBL" id="GMR55432.1"/>
    </source>
</evidence>